<dbReference type="HOGENOM" id="CLU_1723664_0_0_1"/>
<sequence>MSPTVLQLTAPTKNDLPAVSIPTLVVSAPLSPSPQSPHSLRSFFGPRGRARSILQFLQPEGPAPAKNNQPDAKVVKLEQALKEMDNTYGPSQPPSLATKFVRKHRRNQSSISISSNSSDGESSAPLIGLHPSFKPSFRSNRNASPIVISLDM</sequence>
<evidence type="ECO:0000313" key="3">
    <source>
        <dbReference type="Proteomes" id="UP000054248"/>
    </source>
</evidence>
<dbReference type="Proteomes" id="UP000054248">
    <property type="component" value="Unassembled WGS sequence"/>
</dbReference>
<proteinExistence type="predicted"/>
<reference evidence="3" key="2">
    <citation type="submission" date="2015-01" db="EMBL/GenBank/DDBJ databases">
        <title>Evolutionary Origins and Diversification of the Mycorrhizal Mutualists.</title>
        <authorList>
            <consortium name="DOE Joint Genome Institute"/>
            <consortium name="Mycorrhizal Genomics Consortium"/>
            <person name="Kohler A."/>
            <person name="Kuo A."/>
            <person name="Nagy L.G."/>
            <person name="Floudas D."/>
            <person name="Copeland A."/>
            <person name="Barry K.W."/>
            <person name="Cichocki N."/>
            <person name="Veneault-Fourrey C."/>
            <person name="LaButti K."/>
            <person name="Lindquist E.A."/>
            <person name="Lipzen A."/>
            <person name="Lundell T."/>
            <person name="Morin E."/>
            <person name="Murat C."/>
            <person name="Riley R."/>
            <person name="Ohm R."/>
            <person name="Sun H."/>
            <person name="Tunlid A."/>
            <person name="Henrissat B."/>
            <person name="Grigoriev I.V."/>
            <person name="Hibbett D.S."/>
            <person name="Martin F."/>
        </authorList>
    </citation>
    <scope>NUCLEOTIDE SEQUENCE [LARGE SCALE GENOMIC DNA]</scope>
    <source>
        <strain evidence="3">MUT 4182</strain>
    </source>
</reference>
<organism evidence="2 3">
    <name type="scientific">Tulasnella calospora MUT 4182</name>
    <dbReference type="NCBI Taxonomy" id="1051891"/>
    <lineage>
        <taxon>Eukaryota</taxon>
        <taxon>Fungi</taxon>
        <taxon>Dikarya</taxon>
        <taxon>Basidiomycota</taxon>
        <taxon>Agaricomycotina</taxon>
        <taxon>Agaricomycetes</taxon>
        <taxon>Cantharellales</taxon>
        <taxon>Tulasnellaceae</taxon>
        <taxon>Tulasnella</taxon>
    </lineage>
</organism>
<feature type="compositionally biased region" description="Low complexity" evidence="1">
    <location>
        <begin position="109"/>
        <end position="123"/>
    </location>
</feature>
<accession>A0A0C3QFM7</accession>
<evidence type="ECO:0000256" key="1">
    <source>
        <dbReference type="SAM" id="MobiDB-lite"/>
    </source>
</evidence>
<dbReference type="OrthoDB" id="3236178at2759"/>
<name>A0A0C3QFM7_9AGAM</name>
<protein>
    <submittedName>
        <fullName evidence="2">Carbohydrate-binding module family 1 protein</fullName>
    </submittedName>
</protein>
<gene>
    <name evidence="2" type="ORF">M407DRAFT_20715</name>
</gene>
<keyword evidence="3" id="KW-1185">Reference proteome</keyword>
<reference evidence="2 3" key="1">
    <citation type="submission" date="2014-04" db="EMBL/GenBank/DDBJ databases">
        <authorList>
            <consortium name="DOE Joint Genome Institute"/>
            <person name="Kuo A."/>
            <person name="Girlanda M."/>
            <person name="Perotto S."/>
            <person name="Kohler A."/>
            <person name="Nagy L.G."/>
            <person name="Floudas D."/>
            <person name="Copeland A."/>
            <person name="Barry K.W."/>
            <person name="Cichocki N."/>
            <person name="Veneault-Fourrey C."/>
            <person name="LaButti K."/>
            <person name="Lindquist E.A."/>
            <person name="Lipzen A."/>
            <person name="Lundell T."/>
            <person name="Morin E."/>
            <person name="Murat C."/>
            <person name="Sun H."/>
            <person name="Tunlid A."/>
            <person name="Henrissat B."/>
            <person name="Grigoriev I.V."/>
            <person name="Hibbett D.S."/>
            <person name="Martin F."/>
            <person name="Nordberg H.P."/>
            <person name="Cantor M.N."/>
            <person name="Hua S.X."/>
        </authorList>
    </citation>
    <scope>NUCLEOTIDE SEQUENCE [LARGE SCALE GENOMIC DNA]</scope>
    <source>
        <strain evidence="2 3">MUT 4182</strain>
    </source>
</reference>
<feature type="region of interest" description="Disordered" evidence="1">
    <location>
        <begin position="102"/>
        <end position="152"/>
    </location>
</feature>
<dbReference type="AlphaFoldDB" id="A0A0C3QFM7"/>
<evidence type="ECO:0000313" key="2">
    <source>
        <dbReference type="EMBL" id="KIO30250.1"/>
    </source>
</evidence>
<dbReference type="EMBL" id="KN822974">
    <property type="protein sequence ID" value="KIO30250.1"/>
    <property type="molecule type" value="Genomic_DNA"/>
</dbReference>